<dbReference type="AlphaFoldDB" id="A0A951QE78"/>
<dbReference type="EMBL" id="JAHHHD010000014">
    <property type="protein sequence ID" value="MBW4659778.1"/>
    <property type="molecule type" value="Genomic_DNA"/>
</dbReference>
<evidence type="ECO:0000313" key="2">
    <source>
        <dbReference type="Proteomes" id="UP000757435"/>
    </source>
</evidence>
<comment type="caution">
    <text evidence="1">The sequence shown here is derived from an EMBL/GenBank/DDBJ whole genome shotgun (WGS) entry which is preliminary data.</text>
</comment>
<accession>A0A951QE78</accession>
<sequence length="168" mass="17224">MAEVEAVARGLAELDEDDLTAQLGAVSQYVEANPEEVSVNSIEDIPVPRGAFDDLFKAGLNVFTSISPKAYNVLCSPIGGKGELAAELDKLMSAKTTEAAAKMTGLLTPVLVGSLGLPQSVAVVVGSLIVKKAAKGTSDYVCENWKANLSSAASSAESPHATESSANG</sequence>
<dbReference type="Proteomes" id="UP000757435">
    <property type="component" value="Unassembled WGS sequence"/>
</dbReference>
<gene>
    <name evidence="1" type="ORF">KME15_13960</name>
</gene>
<name>A0A951QE78_9CYAN</name>
<protein>
    <submittedName>
        <fullName evidence="1">Uncharacterized protein</fullName>
    </submittedName>
</protein>
<evidence type="ECO:0000313" key="1">
    <source>
        <dbReference type="EMBL" id="MBW4659778.1"/>
    </source>
</evidence>
<reference evidence="1" key="2">
    <citation type="journal article" date="2022" name="Microbiol. Resour. Announc.">
        <title>Metagenome Sequencing to Explore Phylogenomics of Terrestrial Cyanobacteria.</title>
        <authorList>
            <person name="Ward R.D."/>
            <person name="Stajich J.E."/>
            <person name="Johansen J.R."/>
            <person name="Huntemann M."/>
            <person name="Clum A."/>
            <person name="Foster B."/>
            <person name="Foster B."/>
            <person name="Roux S."/>
            <person name="Palaniappan K."/>
            <person name="Varghese N."/>
            <person name="Mukherjee S."/>
            <person name="Reddy T.B.K."/>
            <person name="Daum C."/>
            <person name="Copeland A."/>
            <person name="Chen I.A."/>
            <person name="Ivanova N.N."/>
            <person name="Kyrpides N.C."/>
            <person name="Shapiro N."/>
            <person name="Eloe-Fadrosh E.A."/>
            <person name="Pietrasiak N."/>
        </authorList>
    </citation>
    <scope>NUCLEOTIDE SEQUENCE</scope>
    <source>
        <strain evidence="1">UHER 2000/2452</strain>
    </source>
</reference>
<organism evidence="1 2">
    <name type="scientific">Drouetiella hepatica Uher 2000/2452</name>
    <dbReference type="NCBI Taxonomy" id="904376"/>
    <lineage>
        <taxon>Bacteria</taxon>
        <taxon>Bacillati</taxon>
        <taxon>Cyanobacteriota</taxon>
        <taxon>Cyanophyceae</taxon>
        <taxon>Oculatellales</taxon>
        <taxon>Oculatellaceae</taxon>
        <taxon>Drouetiella</taxon>
    </lineage>
</organism>
<reference evidence="1" key="1">
    <citation type="submission" date="2021-05" db="EMBL/GenBank/DDBJ databases">
        <authorList>
            <person name="Pietrasiak N."/>
            <person name="Ward R."/>
            <person name="Stajich J.E."/>
            <person name="Kurbessoian T."/>
        </authorList>
    </citation>
    <scope>NUCLEOTIDE SEQUENCE</scope>
    <source>
        <strain evidence="1">UHER 2000/2452</strain>
    </source>
</reference>
<proteinExistence type="predicted"/>